<accession>A0A2N5T8W2</accession>
<feature type="compositionally biased region" description="Low complexity" evidence="1">
    <location>
        <begin position="150"/>
        <end position="183"/>
    </location>
</feature>
<gene>
    <name evidence="3" type="ORF">PCANC_04407</name>
</gene>
<evidence type="ECO:0000313" key="4">
    <source>
        <dbReference type="Proteomes" id="UP000235388"/>
    </source>
</evidence>
<keyword evidence="4" id="KW-1185">Reference proteome</keyword>
<organism evidence="3 4">
    <name type="scientific">Puccinia coronata f. sp. avenae</name>
    <dbReference type="NCBI Taxonomy" id="200324"/>
    <lineage>
        <taxon>Eukaryota</taxon>
        <taxon>Fungi</taxon>
        <taxon>Dikarya</taxon>
        <taxon>Basidiomycota</taxon>
        <taxon>Pucciniomycotina</taxon>
        <taxon>Pucciniomycetes</taxon>
        <taxon>Pucciniales</taxon>
        <taxon>Pucciniaceae</taxon>
        <taxon>Puccinia</taxon>
    </lineage>
</organism>
<evidence type="ECO:0000313" key="3">
    <source>
        <dbReference type="EMBL" id="PLW21944.1"/>
    </source>
</evidence>
<dbReference type="InterPro" id="IPR045469">
    <property type="entry name" value="Nis1"/>
</dbReference>
<feature type="signal peptide" evidence="2">
    <location>
        <begin position="1"/>
        <end position="22"/>
    </location>
</feature>
<reference evidence="3 4" key="1">
    <citation type="submission" date="2017-11" db="EMBL/GenBank/DDBJ databases">
        <title>De novo assembly and phasing of dikaryotic genomes from two isolates of Puccinia coronata f. sp. avenae, the causal agent of oat crown rust.</title>
        <authorList>
            <person name="Miller M.E."/>
            <person name="Zhang Y."/>
            <person name="Omidvar V."/>
            <person name="Sperschneider J."/>
            <person name="Schwessinger B."/>
            <person name="Raley C."/>
            <person name="Palmer J.M."/>
            <person name="Garnica D."/>
            <person name="Upadhyaya N."/>
            <person name="Rathjen J."/>
            <person name="Taylor J.M."/>
            <person name="Park R.F."/>
            <person name="Dodds P.N."/>
            <person name="Hirsch C.D."/>
            <person name="Kianian S.F."/>
            <person name="Figueroa M."/>
        </authorList>
    </citation>
    <scope>NUCLEOTIDE SEQUENCE [LARGE SCALE GENOMIC DNA]</scope>
    <source>
        <strain evidence="3">12NC29</strain>
    </source>
</reference>
<keyword evidence="2" id="KW-0732">Signal</keyword>
<dbReference type="Pfam" id="PF19271">
    <property type="entry name" value="Nis1"/>
    <property type="match status" value="1"/>
</dbReference>
<evidence type="ECO:0000256" key="2">
    <source>
        <dbReference type="SAM" id="SignalP"/>
    </source>
</evidence>
<sequence length="276" mass="28821">MRPYCSASQLFSAHLRLLGSLAQDVTIASPTKDSSVTPGQKLKIVLQLQGTTSSVNHIAFSTGFKTTSKKDPTSLGRPYVGSVFPSPQSTDVVLDASKGTYTYEIDVPAAKDFLDGFSAPYELTVSDTYLLGATFTPSLKLTSVTVNMQNNNSTNGGSNNTDPSANNPSGGTGSNTSPSISNGRGVDRPGFGGLQADVPKCHRCVTLVQFMDCRLMAGVDLWRAKLPKIAAEGGIGPPPPSLAASVAAPLEDNYTLRAAKVCSRSRDGSSVGDALI</sequence>
<feature type="chain" id="PRO_5014749643" evidence="2">
    <location>
        <begin position="23"/>
        <end position="276"/>
    </location>
</feature>
<dbReference type="Proteomes" id="UP000235388">
    <property type="component" value="Unassembled WGS sequence"/>
</dbReference>
<proteinExistence type="predicted"/>
<dbReference type="EMBL" id="PGCJ01000778">
    <property type="protein sequence ID" value="PLW21944.1"/>
    <property type="molecule type" value="Genomic_DNA"/>
</dbReference>
<comment type="caution">
    <text evidence="3">The sequence shown here is derived from an EMBL/GenBank/DDBJ whole genome shotgun (WGS) entry which is preliminary data.</text>
</comment>
<protein>
    <submittedName>
        <fullName evidence="3">Uncharacterized protein</fullName>
    </submittedName>
</protein>
<name>A0A2N5T8W2_9BASI</name>
<feature type="region of interest" description="Disordered" evidence="1">
    <location>
        <begin position="149"/>
        <end position="188"/>
    </location>
</feature>
<evidence type="ECO:0000256" key="1">
    <source>
        <dbReference type="SAM" id="MobiDB-lite"/>
    </source>
</evidence>
<dbReference type="AlphaFoldDB" id="A0A2N5T8W2"/>